<dbReference type="SUPFAM" id="SSF48173">
    <property type="entry name" value="Cryptochrome/photolyase FAD-binding domain"/>
    <property type="match status" value="1"/>
</dbReference>
<dbReference type="PANTHER" id="PTHR11455:SF9">
    <property type="entry name" value="CRYPTOCHROME CIRCADIAN CLOCK 5 ISOFORM X1"/>
    <property type="match status" value="1"/>
</dbReference>
<dbReference type="Proteomes" id="UP000052022">
    <property type="component" value="Unassembled WGS sequence"/>
</dbReference>
<evidence type="ECO:0000256" key="2">
    <source>
        <dbReference type="ARBA" id="ARBA00022630"/>
    </source>
</evidence>
<evidence type="ECO:0000256" key="4">
    <source>
        <dbReference type="ARBA" id="ARBA00022991"/>
    </source>
</evidence>
<dbReference type="PROSITE" id="PS51645">
    <property type="entry name" value="PHR_CRY_ALPHA_BETA"/>
    <property type="match status" value="1"/>
</dbReference>
<dbReference type="OrthoDB" id="9772484at2"/>
<feature type="site" description="Electron transfer via tryptophanyl radical" evidence="6">
    <location>
        <position position="386"/>
    </location>
</feature>
<reference evidence="9 10" key="1">
    <citation type="submission" date="2015-09" db="EMBL/GenBank/DDBJ databases">
        <authorList>
            <consortium name="Swine Surveillance"/>
        </authorList>
    </citation>
    <scope>NUCLEOTIDE SEQUENCE [LARGE SCALE GENOMIC DNA]</scope>
    <source>
        <strain evidence="9 10">CECT 7557</strain>
    </source>
</reference>
<dbReference type="GO" id="GO:0003677">
    <property type="term" value="F:DNA binding"/>
    <property type="evidence" value="ECO:0007669"/>
    <property type="project" value="TreeGrafter"/>
</dbReference>
<evidence type="ECO:0000256" key="6">
    <source>
        <dbReference type="PIRSR" id="PIRSR602081-2"/>
    </source>
</evidence>
<evidence type="ECO:0000256" key="7">
    <source>
        <dbReference type="RuleBase" id="RU004182"/>
    </source>
</evidence>
<dbReference type="InterPro" id="IPR036134">
    <property type="entry name" value="Crypto/Photolyase_FAD-like_sf"/>
</dbReference>
<keyword evidence="9" id="KW-0456">Lyase</keyword>
<dbReference type="EMBL" id="CYSD01000043">
    <property type="protein sequence ID" value="CUH82052.1"/>
    <property type="molecule type" value="Genomic_DNA"/>
</dbReference>
<evidence type="ECO:0000256" key="3">
    <source>
        <dbReference type="ARBA" id="ARBA00022827"/>
    </source>
</evidence>
<dbReference type="PRINTS" id="PR00147">
    <property type="entry name" value="DNAPHOTLYASE"/>
</dbReference>
<dbReference type="Pfam" id="PF03441">
    <property type="entry name" value="FAD_binding_7"/>
    <property type="match status" value="1"/>
</dbReference>
<feature type="domain" description="Photolyase/cryptochrome alpha/beta" evidence="8">
    <location>
        <begin position="5"/>
        <end position="133"/>
    </location>
</feature>
<dbReference type="GO" id="GO:0006139">
    <property type="term" value="P:nucleobase-containing compound metabolic process"/>
    <property type="evidence" value="ECO:0007669"/>
    <property type="project" value="UniProtKB-ARBA"/>
</dbReference>
<sequence length="480" mass="52961">MANQGPVIWWIRRDLRLRDNPALAQAIALAKGAGVIPVYILDPLDMAMGAAPQLRLGLGLGKFAETLKACGSKLVLRRGSALAVLKEICTEVGAQAVVWSRAYDPDAIARDSEVKAALKDLGIEAKSTGGRVLFEPWTVATGAGGMFKVYTPFWKAVRECDPGGVLAAPSALPRPGQWPATLELEELGLGRAMNRGADIVAAHCHVGEDAAQARLDQFLERAVIAYKTDRDAPAVQGCSGLSENLAWGEISPHRIWHAGMAVWHTGMAQAGAETFLKELCWREFAYHLMYHSPQILTRNWRPQWDAFPWEAEPNPQVLTWQQGRTGYTLVDAAMRELYVTGRMHNRARMVVASFLCKHLMIHWKLGMRWFEDCLVDWDPAANAMGWQWVAGSGPDAAPFFRIFNPDTQAQTHDPQRAYRDLWLAEGKRAPSPQALSFFDAVPRHWALRPDMGPALPVVDLKVGRARALEAHAALKSQSAG</sequence>
<dbReference type="InterPro" id="IPR005101">
    <property type="entry name" value="Cryptochr/Photolyase_FAD-bd"/>
</dbReference>
<gene>
    <name evidence="9" type="primary">phrA</name>
    <name evidence="9" type="ORF">TRM7557_03726</name>
</gene>
<comment type="cofactor">
    <cofactor evidence="5">
        <name>FAD</name>
        <dbReference type="ChEBI" id="CHEBI:57692"/>
    </cofactor>
    <text evidence="5">Binds 1 FAD per subunit.</text>
</comment>
<dbReference type="GO" id="GO:0071949">
    <property type="term" value="F:FAD binding"/>
    <property type="evidence" value="ECO:0007669"/>
    <property type="project" value="TreeGrafter"/>
</dbReference>
<feature type="binding site" evidence="5">
    <location>
        <position position="226"/>
    </location>
    <ligand>
        <name>FAD</name>
        <dbReference type="ChEBI" id="CHEBI:57692"/>
    </ligand>
</feature>
<dbReference type="PANTHER" id="PTHR11455">
    <property type="entry name" value="CRYPTOCHROME"/>
    <property type="match status" value="1"/>
</dbReference>
<dbReference type="InterPro" id="IPR036155">
    <property type="entry name" value="Crypto/Photolyase_N_sf"/>
</dbReference>
<dbReference type="PROSITE" id="PS00691">
    <property type="entry name" value="DNA_PHOTOLYASES_1_2"/>
    <property type="match status" value="1"/>
</dbReference>
<dbReference type="InterPro" id="IPR014729">
    <property type="entry name" value="Rossmann-like_a/b/a_fold"/>
</dbReference>
<dbReference type="STRING" id="928856.SAMN04488049_10570"/>
<feature type="site" description="Electron transfer via tryptophanyl radical" evidence="6">
    <location>
        <position position="363"/>
    </location>
</feature>
<evidence type="ECO:0000313" key="10">
    <source>
        <dbReference type="Proteomes" id="UP000052022"/>
    </source>
</evidence>
<dbReference type="GO" id="GO:0006950">
    <property type="term" value="P:response to stress"/>
    <property type="evidence" value="ECO:0007669"/>
    <property type="project" value="UniProtKB-ARBA"/>
</dbReference>
<keyword evidence="3 5" id="KW-0274">FAD</keyword>
<dbReference type="RefSeq" id="WP_058291706.1">
    <property type="nucleotide sequence ID" value="NZ_CYSD01000043.1"/>
</dbReference>
<keyword evidence="10" id="KW-1185">Reference proteome</keyword>
<dbReference type="GO" id="GO:0003904">
    <property type="term" value="F:deoxyribodipyrimidine photo-lyase activity"/>
    <property type="evidence" value="ECO:0007669"/>
    <property type="project" value="UniProtKB-EC"/>
</dbReference>
<evidence type="ECO:0000256" key="1">
    <source>
        <dbReference type="ARBA" id="ARBA00001932"/>
    </source>
</evidence>
<feature type="binding site" evidence="5">
    <location>
        <position position="275"/>
    </location>
    <ligand>
        <name>FAD</name>
        <dbReference type="ChEBI" id="CHEBI:57692"/>
    </ligand>
</feature>
<evidence type="ECO:0000256" key="5">
    <source>
        <dbReference type="PIRSR" id="PIRSR602081-1"/>
    </source>
</evidence>
<evidence type="ECO:0000313" key="9">
    <source>
        <dbReference type="EMBL" id="CUH82052.1"/>
    </source>
</evidence>
<dbReference type="GO" id="GO:0009416">
    <property type="term" value="P:response to light stimulus"/>
    <property type="evidence" value="ECO:0007669"/>
    <property type="project" value="TreeGrafter"/>
</dbReference>
<dbReference type="Gene3D" id="3.40.50.620">
    <property type="entry name" value="HUPs"/>
    <property type="match status" value="1"/>
</dbReference>
<feature type="binding site" evidence="5">
    <location>
        <begin position="376"/>
        <end position="378"/>
    </location>
    <ligand>
        <name>FAD</name>
        <dbReference type="ChEBI" id="CHEBI:57692"/>
    </ligand>
</feature>
<dbReference type="SUPFAM" id="SSF52425">
    <property type="entry name" value="Cryptochrome/photolyase, N-terminal domain"/>
    <property type="match status" value="1"/>
</dbReference>
<comment type="similarity">
    <text evidence="7">Belongs to the DNA photolyase family.</text>
</comment>
<dbReference type="Gene3D" id="1.10.579.10">
    <property type="entry name" value="DNA Cyclobutane Dipyrimidine Photolyase, subunit A, domain 3"/>
    <property type="match status" value="1"/>
</dbReference>
<organism evidence="9 10">
    <name type="scientific">Tritonibacter multivorans</name>
    <dbReference type="NCBI Taxonomy" id="928856"/>
    <lineage>
        <taxon>Bacteria</taxon>
        <taxon>Pseudomonadati</taxon>
        <taxon>Pseudomonadota</taxon>
        <taxon>Alphaproteobacteria</taxon>
        <taxon>Rhodobacterales</taxon>
        <taxon>Paracoccaceae</taxon>
        <taxon>Tritonibacter</taxon>
    </lineage>
</organism>
<dbReference type="EC" id="4.1.99.3" evidence="9"/>
<dbReference type="InterPro" id="IPR002081">
    <property type="entry name" value="Cryptochrome/DNA_photolyase_1"/>
</dbReference>
<comment type="cofactor">
    <cofactor evidence="1">
        <name>(6R)-5,10-methylene-5,6,7,8-tetrahydrofolate</name>
        <dbReference type="ChEBI" id="CHEBI:15636"/>
    </cofactor>
</comment>
<dbReference type="Pfam" id="PF00875">
    <property type="entry name" value="DNA_photolyase"/>
    <property type="match status" value="1"/>
</dbReference>
<keyword evidence="4 7" id="KW-0157">Chromophore</keyword>
<evidence type="ECO:0000259" key="8">
    <source>
        <dbReference type="PROSITE" id="PS51645"/>
    </source>
</evidence>
<dbReference type="Gene3D" id="1.25.40.80">
    <property type="match status" value="1"/>
</dbReference>
<keyword evidence="2 5" id="KW-0285">Flavoprotein</keyword>
<feature type="site" description="Electron transfer via tryptophanyl radical" evidence="6">
    <location>
        <position position="309"/>
    </location>
</feature>
<name>A0A0P1GIX7_9RHOB</name>
<accession>A0A0P1GIX7</accession>
<proteinExistence type="inferred from homology"/>
<dbReference type="InterPro" id="IPR018394">
    <property type="entry name" value="DNA_photolyase_1_CS_C"/>
</dbReference>
<protein>
    <submittedName>
        <fullName evidence="9">Deoxyribodipyrimidine photo-lyase</fullName>
        <ecNumber evidence="9">4.1.99.3</ecNumber>
    </submittedName>
</protein>
<dbReference type="InterPro" id="IPR006050">
    <property type="entry name" value="DNA_photolyase_N"/>
</dbReference>
<dbReference type="AlphaFoldDB" id="A0A0P1GIX7"/>